<dbReference type="GO" id="GO:0061685">
    <property type="term" value="F:diphthine methylesterase activity"/>
    <property type="evidence" value="ECO:0007669"/>
    <property type="project" value="UniProtKB-EC"/>
</dbReference>
<dbReference type="SUPFAM" id="SSF50978">
    <property type="entry name" value="WD40 repeat-like"/>
    <property type="match status" value="1"/>
</dbReference>
<reference evidence="8 9" key="1">
    <citation type="submission" date="2017-12" db="EMBL/GenBank/DDBJ databases">
        <title>Comparative genomics of Botrytis spp.</title>
        <authorList>
            <person name="Valero-Jimenez C.A."/>
            <person name="Tapia P."/>
            <person name="Veloso J."/>
            <person name="Silva-Moreno E."/>
            <person name="Staats M."/>
            <person name="Valdes J.H."/>
            <person name="Van Kan J.A.L."/>
        </authorList>
    </citation>
    <scope>NUCLEOTIDE SEQUENCE [LARGE SCALE GENOMIC DNA]</scope>
    <source>
        <strain evidence="8 9">MUCL435</strain>
    </source>
</reference>
<dbReference type="GO" id="GO:0005737">
    <property type="term" value="C:cytoplasm"/>
    <property type="evidence" value="ECO:0007669"/>
    <property type="project" value="TreeGrafter"/>
</dbReference>
<dbReference type="InterPro" id="IPR015943">
    <property type="entry name" value="WD40/YVTN_repeat-like_dom_sf"/>
</dbReference>
<comment type="caution">
    <text evidence="8">The sequence shown here is derived from an EMBL/GenBank/DDBJ whole genome shotgun (WGS) entry which is preliminary data.</text>
</comment>
<evidence type="ECO:0000256" key="1">
    <source>
        <dbReference type="ARBA" id="ARBA00005156"/>
    </source>
</evidence>
<proteinExistence type="inferred from homology"/>
<evidence type="ECO:0000256" key="5">
    <source>
        <dbReference type="ARBA" id="ARBA00038092"/>
    </source>
</evidence>
<evidence type="ECO:0000256" key="7">
    <source>
        <dbReference type="ARBA" id="ARBA00047551"/>
    </source>
</evidence>
<dbReference type="PANTHER" id="PTHR46042">
    <property type="entry name" value="DIPHTHINE METHYLTRANSFERASE"/>
    <property type="match status" value="1"/>
</dbReference>
<dbReference type="Proteomes" id="UP000308671">
    <property type="component" value="Unassembled WGS sequence"/>
</dbReference>
<dbReference type="PANTHER" id="PTHR46042:SF1">
    <property type="entry name" value="DIPHTHINE METHYLTRANSFERASE"/>
    <property type="match status" value="1"/>
</dbReference>
<keyword evidence="9" id="KW-1185">Reference proteome</keyword>
<dbReference type="InterPro" id="IPR036322">
    <property type="entry name" value="WD40_repeat_dom_sf"/>
</dbReference>
<protein>
    <recommendedName>
        <fullName evidence="6">methylated diphthine methylhydrolase</fullName>
        <ecNumber evidence="6">3.1.1.97</ecNumber>
    </recommendedName>
</protein>
<sequence>MASKIEVLDSDLLDLPPSCIEFWPNNPSWFVIGTYELDKEDEDSWVNVEKASSEVVVNTDPFPNKEGIISSAPLSLVDYSHEPLVFVEDSDVILEESKDQSDPPSTLQKRNGSVMLYHLEDGSLTLCQSRPYPYGAIYDLHFCPTDQDYFAVSSSTGRISLFKITTNENTSPNIEHVNTWKVFDDSVLITYFAWCPSTSTDGYLSLAVTASTGVVQILNITGAIYGKIHGSDLHMRKEEPPVSLHSLKIPYSGEEPQYAYCCYWACHPYTSSENFHGIFSGGDDSKLRTCILGNPRNRDNHVDLNLQTSYSGHDAAVISILPLPCGGKRWILLTGSYDNKVRVIDMEWSHGPVTYDQLAEETPIDVVADLDVGGGAYRLEFLHEYPRPTENESRTESSDDISFQVLASCMEVGAKILKVERKDSIWSVKVLSSINIEIPKWPNPTNKSQLCYASAVQPGRRDGGLVFLSSYFNKRRLSGTPKKVQPTITNEEMIFVSTCFNKRQLGVYKFVDGGNDEIDEIAAGVEAL</sequence>
<dbReference type="OrthoDB" id="1930760at2759"/>
<comment type="pathway">
    <text evidence="1">Protein modification; peptidyl-diphthamide biosynthesis.</text>
</comment>
<evidence type="ECO:0000256" key="6">
    <source>
        <dbReference type="ARBA" id="ARBA00039131"/>
    </source>
</evidence>
<evidence type="ECO:0000313" key="8">
    <source>
        <dbReference type="EMBL" id="THV48158.1"/>
    </source>
</evidence>
<evidence type="ECO:0000313" key="9">
    <source>
        <dbReference type="Proteomes" id="UP000308671"/>
    </source>
</evidence>
<dbReference type="GO" id="GO:0017183">
    <property type="term" value="P:protein histidyl modification to diphthamide"/>
    <property type="evidence" value="ECO:0007669"/>
    <property type="project" value="TreeGrafter"/>
</dbReference>
<comment type="catalytic activity">
    <reaction evidence="7">
        <text>diphthine methyl ester-[translation elongation factor 2] + H2O = diphthine-[translation elongation factor 2] + methanol + H(+)</text>
        <dbReference type="Rhea" id="RHEA:42656"/>
        <dbReference type="Rhea" id="RHEA-COMP:10172"/>
        <dbReference type="Rhea" id="RHEA-COMP:10173"/>
        <dbReference type="ChEBI" id="CHEBI:15377"/>
        <dbReference type="ChEBI" id="CHEBI:15378"/>
        <dbReference type="ChEBI" id="CHEBI:17790"/>
        <dbReference type="ChEBI" id="CHEBI:79005"/>
        <dbReference type="ChEBI" id="CHEBI:82696"/>
        <dbReference type="EC" id="3.1.1.97"/>
    </reaction>
</comment>
<keyword evidence="3" id="KW-0677">Repeat</keyword>
<dbReference type="InterPro" id="IPR052415">
    <property type="entry name" value="Diphthine_MTase"/>
</dbReference>
<dbReference type="EMBL" id="PQXL01000264">
    <property type="protein sequence ID" value="THV48158.1"/>
    <property type="molecule type" value="Genomic_DNA"/>
</dbReference>
<comment type="similarity">
    <text evidence="5">Belongs to the DPH7 family.</text>
</comment>
<evidence type="ECO:0000256" key="4">
    <source>
        <dbReference type="ARBA" id="ARBA00022801"/>
    </source>
</evidence>
<evidence type="ECO:0000256" key="3">
    <source>
        <dbReference type="ARBA" id="ARBA00022737"/>
    </source>
</evidence>
<dbReference type="SMART" id="SM00320">
    <property type="entry name" value="WD40"/>
    <property type="match status" value="2"/>
</dbReference>
<organism evidence="8 9">
    <name type="scientific">Botrytis galanthina</name>
    <dbReference type="NCBI Taxonomy" id="278940"/>
    <lineage>
        <taxon>Eukaryota</taxon>
        <taxon>Fungi</taxon>
        <taxon>Dikarya</taxon>
        <taxon>Ascomycota</taxon>
        <taxon>Pezizomycotina</taxon>
        <taxon>Leotiomycetes</taxon>
        <taxon>Helotiales</taxon>
        <taxon>Sclerotiniaceae</taxon>
        <taxon>Botrytis</taxon>
    </lineage>
</organism>
<dbReference type="AlphaFoldDB" id="A0A4S8QSS2"/>
<dbReference type="InterPro" id="IPR001680">
    <property type="entry name" value="WD40_rpt"/>
</dbReference>
<accession>A0A4S8QSS2</accession>
<gene>
    <name evidence="8" type="ORF">BGAL_0264g00040</name>
</gene>
<name>A0A4S8QSS2_9HELO</name>
<keyword evidence="4" id="KW-0378">Hydrolase</keyword>
<dbReference type="Gene3D" id="2.130.10.10">
    <property type="entry name" value="YVTN repeat-like/Quinoprotein amine dehydrogenase"/>
    <property type="match status" value="1"/>
</dbReference>
<keyword evidence="2" id="KW-0853">WD repeat</keyword>
<dbReference type="EC" id="3.1.1.97" evidence="6"/>
<evidence type="ECO:0000256" key="2">
    <source>
        <dbReference type="ARBA" id="ARBA00022574"/>
    </source>
</evidence>